<dbReference type="AlphaFoldDB" id="A0A9P7S1V4"/>
<dbReference type="GeneID" id="66076283"/>
<organism evidence="2 3">
    <name type="scientific">Marasmius oreades</name>
    <name type="common">fairy-ring Marasmius</name>
    <dbReference type="NCBI Taxonomy" id="181124"/>
    <lineage>
        <taxon>Eukaryota</taxon>
        <taxon>Fungi</taxon>
        <taxon>Dikarya</taxon>
        <taxon>Basidiomycota</taxon>
        <taxon>Agaricomycotina</taxon>
        <taxon>Agaricomycetes</taxon>
        <taxon>Agaricomycetidae</taxon>
        <taxon>Agaricales</taxon>
        <taxon>Marasmiineae</taxon>
        <taxon>Marasmiaceae</taxon>
        <taxon>Marasmius</taxon>
    </lineage>
</organism>
<dbReference type="Gene3D" id="3.40.630.30">
    <property type="match status" value="1"/>
</dbReference>
<dbReference type="Proteomes" id="UP001049176">
    <property type="component" value="Chromosome 4"/>
</dbReference>
<evidence type="ECO:0000313" key="2">
    <source>
        <dbReference type="EMBL" id="KAG7093535.1"/>
    </source>
</evidence>
<keyword evidence="3" id="KW-1185">Reference proteome</keyword>
<dbReference type="Pfam" id="PF13302">
    <property type="entry name" value="Acetyltransf_3"/>
    <property type="match status" value="1"/>
</dbReference>
<accession>A0A9P7S1V4</accession>
<dbReference type="SUPFAM" id="SSF55729">
    <property type="entry name" value="Acyl-CoA N-acyltransferases (Nat)"/>
    <property type="match status" value="1"/>
</dbReference>
<proteinExistence type="predicted"/>
<feature type="domain" description="N-acetyltransferase" evidence="1">
    <location>
        <begin position="26"/>
        <end position="202"/>
    </location>
</feature>
<protein>
    <recommendedName>
        <fullName evidence="1">N-acetyltransferase domain-containing protein</fullName>
    </recommendedName>
</protein>
<reference evidence="2" key="1">
    <citation type="journal article" date="2021" name="Genome Biol. Evol.">
        <title>The assembled and annotated genome of the fairy-ring fungus Marasmius oreades.</title>
        <authorList>
            <person name="Hiltunen M."/>
            <person name="Ament-Velasquez S.L."/>
            <person name="Johannesson H."/>
        </authorList>
    </citation>
    <scope>NUCLEOTIDE SEQUENCE</scope>
    <source>
        <strain evidence="2">03SP1</strain>
    </source>
</reference>
<dbReference type="InterPro" id="IPR000182">
    <property type="entry name" value="GNAT_dom"/>
</dbReference>
<dbReference type="EMBL" id="CM032184">
    <property type="protein sequence ID" value="KAG7093535.1"/>
    <property type="molecule type" value="Genomic_DNA"/>
</dbReference>
<dbReference type="InterPro" id="IPR016181">
    <property type="entry name" value="Acyl_CoA_acyltransferase"/>
</dbReference>
<evidence type="ECO:0000259" key="1">
    <source>
        <dbReference type="Pfam" id="PF13302"/>
    </source>
</evidence>
<dbReference type="PANTHER" id="PTHR43328">
    <property type="entry name" value="ACETYLTRANSFERASE-RELATED"/>
    <property type="match status" value="1"/>
</dbReference>
<dbReference type="OrthoDB" id="630895at2759"/>
<dbReference type="KEGG" id="more:E1B28_007207"/>
<dbReference type="RefSeq" id="XP_043010005.1">
    <property type="nucleotide sequence ID" value="XM_043151923.1"/>
</dbReference>
<sequence length="228" mass="25761">MISDRCQVGRDFDRPYICLPEPHTNIIITTPRMEDVDSSIRIVNDPRVLKWVLGTTSPYTTARAESWIEGVKNTSNALLAKEGTFADGCPFRHILELKPDGSCEFLGDIGISRSNWTDILDPKERRSLLDENNSRVDGDEGIVFQIGYYLSPTHHGRGIMTGALSALLNQWAIPRMNAHRIKATLFHGNFGSRGVLMKNGFVLIRTVQKYTELDGEMTDLFVFEWTRS</sequence>
<evidence type="ECO:0000313" key="3">
    <source>
        <dbReference type="Proteomes" id="UP001049176"/>
    </source>
</evidence>
<dbReference type="GO" id="GO:0016747">
    <property type="term" value="F:acyltransferase activity, transferring groups other than amino-acyl groups"/>
    <property type="evidence" value="ECO:0007669"/>
    <property type="project" value="InterPro"/>
</dbReference>
<dbReference type="PANTHER" id="PTHR43328:SF1">
    <property type="entry name" value="N-ACETYLTRANSFERASE DOMAIN-CONTAINING PROTEIN"/>
    <property type="match status" value="1"/>
</dbReference>
<comment type="caution">
    <text evidence="2">The sequence shown here is derived from an EMBL/GenBank/DDBJ whole genome shotgun (WGS) entry which is preliminary data.</text>
</comment>
<gene>
    <name evidence="2" type="ORF">E1B28_007207</name>
</gene>
<name>A0A9P7S1V4_9AGAR</name>